<name>A0A0E9PTP8_ANGAN</name>
<reference evidence="1" key="1">
    <citation type="submission" date="2014-11" db="EMBL/GenBank/DDBJ databases">
        <authorList>
            <person name="Amaro Gonzalez C."/>
        </authorList>
    </citation>
    <scope>NUCLEOTIDE SEQUENCE</scope>
</reference>
<reference evidence="1" key="2">
    <citation type="journal article" date="2015" name="Fish Shellfish Immunol.">
        <title>Early steps in the European eel (Anguilla anguilla)-Vibrio vulnificus interaction in the gills: Role of the RtxA13 toxin.</title>
        <authorList>
            <person name="Callol A."/>
            <person name="Pajuelo D."/>
            <person name="Ebbesson L."/>
            <person name="Teles M."/>
            <person name="MacKenzie S."/>
            <person name="Amaro C."/>
        </authorList>
    </citation>
    <scope>NUCLEOTIDE SEQUENCE</scope>
</reference>
<evidence type="ECO:0000313" key="1">
    <source>
        <dbReference type="EMBL" id="JAH07854.1"/>
    </source>
</evidence>
<sequence length="37" mass="4197">MSLVPGKYCHATRDAHAYTGNNVSTTIAREEITYYDF</sequence>
<dbReference type="EMBL" id="GBXM01100723">
    <property type="protein sequence ID" value="JAH07854.1"/>
    <property type="molecule type" value="Transcribed_RNA"/>
</dbReference>
<protein>
    <submittedName>
        <fullName evidence="1">Uncharacterized protein</fullName>
    </submittedName>
</protein>
<organism evidence="1">
    <name type="scientific">Anguilla anguilla</name>
    <name type="common">European freshwater eel</name>
    <name type="synonym">Muraena anguilla</name>
    <dbReference type="NCBI Taxonomy" id="7936"/>
    <lineage>
        <taxon>Eukaryota</taxon>
        <taxon>Metazoa</taxon>
        <taxon>Chordata</taxon>
        <taxon>Craniata</taxon>
        <taxon>Vertebrata</taxon>
        <taxon>Euteleostomi</taxon>
        <taxon>Actinopterygii</taxon>
        <taxon>Neopterygii</taxon>
        <taxon>Teleostei</taxon>
        <taxon>Anguilliformes</taxon>
        <taxon>Anguillidae</taxon>
        <taxon>Anguilla</taxon>
    </lineage>
</organism>
<dbReference type="AlphaFoldDB" id="A0A0E9PTP8"/>
<proteinExistence type="predicted"/>
<accession>A0A0E9PTP8</accession>